<evidence type="ECO:0000256" key="2">
    <source>
        <dbReference type="ARBA" id="ARBA00022475"/>
    </source>
</evidence>
<keyword evidence="8" id="KW-1185">Reference proteome</keyword>
<evidence type="ECO:0000313" key="8">
    <source>
        <dbReference type="Proteomes" id="UP000760480"/>
    </source>
</evidence>
<feature type="transmembrane region" description="Helical" evidence="6">
    <location>
        <begin position="196"/>
        <end position="213"/>
    </location>
</feature>
<keyword evidence="3 6" id="KW-0812">Transmembrane</keyword>
<feature type="transmembrane region" description="Helical" evidence="6">
    <location>
        <begin position="43"/>
        <end position="60"/>
    </location>
</feature>
<evidence type="ECO:0000256" key="4">
    <source>
        <dbReference type="ARBA" id="ARBA00022989"/>
    </source>
</evidence>
<evidence type="ECO:0000313" key="7">
    <source>
        <dbReference type="EMBL" id="NMQ18944.1"/>
    </source>
</evidence>
<reference evidence="7 8" key="1">
    <citation type="submission" date="2019-03" db="EMBL/GenBank/DDBJ databases">
        <title>Metabolic reconstructions from genomes of highly enriched 'Candidatus Accumulibacter' and 'Candidatus Competibacter' bioreactor populations.</title>
        <authorList>
            <person name="Annavajhala M.K."/>
            <person name="Welles L."/>
            <person name="Abbas B."/>
            <person name="Sorokin D."/>
            <person name="Park H."/>
            <person name="Van Loosdrecht M."/>
            <person name="Chandran K."/>
        </authorList>
    </citation>
    <scope>NUCLEOTIDE SEQUENCE [LARGE SCALE GENOMIC DNA]</scope>
    <source>
        <strain evidence="7 8">SBR_G</strain>
    </source>
</reference>
<evidence type="ECO:0000256" key="6">
    <source>
        <dbReference type="SAM" id="Phobius"/>
    </source>
</evidence>
<sequence length="312" mass="34594">MKFRFAHWITRSLAAVLLVASLAQVLTQFDWPSILVALRRAEWMWLLGPGVLSILAYWWLRALRWGYLLRQVDIVVPLGELYWCTALSLSLATLTPMQSGEILKIEMLKRRGALDRLSGYTLFLMERVADLMVITCLTLIAMLSGIISVMAHYSLGALVASMVMLLGLSTGLLLLKPVRRALLGIYNQMRICLPNVWTFIVLLSLTALGWLLISLGWQVAIRAVGIELNSVEVIALTASVTLINILSFVPGAIGVSEFSAAFLLGQWHIVDSTAQTGAIMLRVYGLLIVGVGLLHLIGRRMLRPLMQLKSLK</sequence>
<comment type="subcellular location">
    <subcellularLocation>
        <location evidence="1">Cell membrane</location>
        <topology evidence="1">Multi-pass membrane protein</topology>
    </subcellularLocation>
</comment>
<dbReference type="InterPro" id="IPR022791">
    <property type="entry name" value="L-PG_synthase/AglD"/>
</dbReference>
<dbReference type="Pfam" id="PF03706">
    <property type="entry name" value="LPG_synthase_TM"/>
    <property type="match status" value="1"/>
</dbReference>
<evidence type="ECO:0000256" key="5">
    <source>
        <dbReference type="ARBA" id="ARBA00023136"/>
    </source>
</evidence>
<accession>A0ABX1TLH1</accession>
<keyword evidence="4 6" id="KW-1133">Transmembrane helix</keyword>
<feature type="transmembrane region" description="Helical" evidence="6">
    <location>
        <begin position="279"/>
        <end position="297"/>
    </location>
</feature>
<dbReference type="PANTHER" id="PTHR39087">
    <property type="entry name" value="UPF0104 MEMBRANE PROTEIN MJ1595"/>
    <property type="match status" value="1"/>
</dbReference>
<keyword evidence="2" id="KW-1003">Cell membrane</keyword>
<name>A0ABX1TLH1_9GAMM</name>
<feature type="transmembrane region" description="Helical" evidence="6">
    <location>
        <begin position="128"/>
        <end position="147"/>
    </location>
</feature>
<evidence type="ECO:0000256" key="3">
    <source>
        <dbReference type="ARBA" id="ARBA00022692"/>
    </source>
</evidence>
<dbReference type="PANTHER" id="PTHR39087:SF2">
    <property type="entry name" value="UPF0104 MEMBRANE PROTEIN MJ1595"/>
    <property type="match status" value="1"/>
</dbReference>
<evidence type="ECO:0000256" key="1">
    <source>
        <dbReference type="ARBA" id="ARBA00004651"/>
    </source>
</evidence>
<protein>
    <submittedName>
        <fullName evidence="7">Flippase-like domain-containing protein</fullName>
    </submittedName>
</protein>
<feature type="transmembrane region" description="Helical" evidence="6">
    <location>
        <begin position="153"/>
        <end position="175"/>
    </location>
</feature>
<dbReference type="EMBL" id="SPMZ01000017">
    <property type="protein sequence ID" value="NMQ18944.1"/>
    <property type="molecule type" value="Genomic_DNA"/>
</dbReference>
<comment type="caution">
    <text evidence="7">The sequence shown here is derived from an EMBL/GenBank/DDBJ whole genome shotgun (WGS) entry which is preliminary data.</text>
</comment>
<proteinExistence type="predicted"/>
<dbReference type="Proteomes" id="UP000760480">
    <property type="component" value="Unassembled WGS sequence"/>
</dbReference>
<organism evidence="7 8">
    <name type="scientific">Candidatus Competibacter phosphatis</name>
    <dbReference type="NCBI Taxonomy" id="221280"/>
    <lineage>
        <taxon>Bacteria</taxon>
        <taxon>Pseudomonadati</taxon>
        <taxon>Pseudomonadota</taxon>
        <taxon>Gammaproteobacteria</taxon>
        <taxon>Candidatus Competibacteraceae</taxon>
        <taxon>Candidatus Competibacter</taxon>
    </lineage>
</organism>
<dbReference type="NCBIfam" id="TIGR00374">
    <property type="entry name" value="flippase-like domain"/>
    <property type="match status" value="1"/>
</dbReference>
<keyword evidence="5 6" id="KW-0472">Membrane</keyword>
<gene>
    <name evidence="7" type="ORF">E4P82_06810</name>
</gene>